<evidence type="ECO:0000256" key="2">
    <source>
        <dbReference type="ARBA" id="ARBA00023157"/>
    </source>
</evidence>
<evidence type="ECO:0000259" key="4">
    <source>
        <dbReference type="PROSITE" id="PS01180"/>
    </source>
</evidence>
<proteinExistence type="predicted"/>
<comment type="caution">
    <text evidence="5">The sequence shown here is derived from an EMBL/GenBank/DDBJ whole genome shotgun (WGS) entry which is preliminary data.</text>
</comment>
<evidence type="ECO:0000313" key="5">
    <source>
        <dbReference type="EMBL" id="ROT84200.1"/>
    </source>
</evidence>
<dbReference type="AlphaFoldDB" id="A0A3R7QMV6"/>
<gene>
    <name evidence="5" type="ORF">C7M84_022612</name>
</gene>
<keyword evidence="1" id="KW-0677">Repeat</keyword>
<organism evidence="5 6">
    <name type="scientific">Penaeus vannamei</name>
    <name type="common">Whiteleg shrimp</name>
    <name type="synonym">Litopenaeus vannamei</name>
    <dbReference type="NCBI Taxonomy" id="6689"/>
    <lineage>
        <taxon>Eukaryota</taxon>
        <taxon>Metazoa</taxon>
        <taxon>Ecdysozoa</taxon>
        <taxon>Arthropoda</taxon>
        <taxon>Crustacea</taxon>
        <taxon>Multicrustacea</taxon>
        <taxon>Malacostraca</taxon>
        <taxon>Eumalacostraca</taxon>
        <taxon>Eucarida</taxon>
        <taxon>Decapoda</taxon>
        <taxon>Dendrobranchiata</taxon>
        <taxon>Penaeoidea</taxon>
        <taxon>Penaeidae</taxon>
        <taxon>Penaeus</taxon>
    </lineage>
</organism>
<protein>
    <submittedName>
        <fullName evidence="5">Putative cubilin</fullName>
    </submittedName>
</protein>
<sequence length="490" mass="52990">MITCSDFHVGGYFFGCSDDTLTFTNTGSSASEYCSTNGPQLLKTTARGTRVTFTASTSHTYKGFRCTAQAVRGTDCRSPSDRASYEVWLETGTSESFTSPNFPSSYSRGDSKRWVFCAVDASARIQISCREFSVGRAFFGCSGDVLAISNAESNGQVTRGLCGSIHEYLPSTELHRFCGTAGPKFVKTNERGTIIRFHASTSGVYKGFNCTAKAVRHAICLDDNKPTDNEVWLNTGSSEVFTSPNYPFNYGKQDDRDWVFCAAQDTDEISISCHDFQVGGRYVFCLDERIDRREAACDESRVGAAAFGCVDDTFVVSDGDSDTEFCGSPRAQSVAARGRGLRVALAVATGGIYGGFNCTATAVRKAICTDASKPAGNEVWLETGVSKAFASPNYPLNYGSNDGREWVFCAVQASDRISITCNDFEVGRKFIVCFDDFVTISNVGPRFSSFCGSEGPDTVVTTQRGTTVTFSMSSVFSYKGFNCTATAVSQ</sequence>
<evidence type="ECO:0000256" key="3">
    <source>
        <dbReference type="PROSITE-ProRule" id="PRU00059"/>
    </source>
</evidence>
<dbReference type="PROSITE" id="PS01180">
    <property type="entry name" value="CUB"/>
    <property type="match status" value="2"/>
</dbReference>
<accession>A0A3R7QMV6</accession>
<dbReference type="SUPFAM" id="SSF49854">
    <property type="entry name" value="Spermadhesin, CUB domain"/>
    <property type="match status" value="4"/>
</dbReference>
<dbReference type="CDD" id="cd00041">
    <property type="entry name" value="CUB"/>
    <property type="match status" value="1"/>
</dbReference>
<name>A0A3R7QMV6_PENVA</name>
<dbReference type="InterPro" id="IPR000859">
    <property type="entry name" value="CUB_dom"/>
</dbReference>
<dbReference type="InterPro" id="IPR035914">
    <property type="entry name" value="Sperma_CUB_dom_sf"/>
</dbReference>
<dbReference type="PANTHER" id="PTHR24251">
    <property type="entry name" value="OVOCHYMASE-RELATED"/>
    <property type="match status" value="1"/>
</dbReference>
<reference evidence="5 6" key="2">
    <citation type="submission" date="2019-01" db="EMBL/GenBank/DDBJ databases">
        <title>The decoding of complex shrimp genome reveals the adaptation for benthos swimmer, frequently molting mechanism and breeding impact on genome.</title>
        <authorList>
            <person name="Sun Y."/>
            <person name="Gao Y."/>
            <person name="Yu Y."/>
        </authorList>
    </citation>
    <scope>NUCLEOTIDE SEQUENCE [LARGE SCALE GENOMIC DNA]</scope>
    <source>
        <tissue evidence="5">Muscle</tissue>
    </source>
</reference>
<dbReference type="Pfam" id="PF00431">
    <property type="entry name" value="CUB"/>
    <property type="match status" value="1"/>
</dbReference>
<dbReference type="SMART" id="SM00042">
    <property type="entry name" value="CUB"/>
    <property type="match status" value="2"/>
</dbReference>
<evidence type="ECO:0000313" key="6">
    <source>
        <dbReference type="Proteomes" id="UP000283509"/>
    </source>
</evidence>
<reference evidence="5 6" key="1">
    <citation type="submission" date="2018-04" db="EMBL/GenBank/DDBJ databases">
        <authorList>
            <person name="Zhang X."/>
            <person name="Yuan J."/>
            <person name="Li F."/>
            <person name="Xiang J."/>
        </authorList>
    </citation>
    <scope>NUCLEOTIDE SEQUENCE [LARGE SCALE GENOMIC DNA]</scope>
    <source>
        <tissue evidence="5">Muscle</tissue>
    </source>
</reference>
<keyword evidence="6" id="KW-1185">Reference proteome</keyword>
<feature type="domain" description="CUB" evidence="4">
    <location>
        <begin position="368"/>
        <end position="488"/>
    </location>
</feature>
<dbReference type="Proteomes" id="UP000283509">
    <property type="component" value="Unassembled WGS sequence"/>
</dbReference>
<keyword evidence="2" id="KW-1015">Disulfide bond</keyword>
<dbReference type="EMBL" id="QCYY01000583">
    <property type="protein sequence ID" value="ROT84200.1"/>
    <property type="molecule type" value="Genomic_DNA"/>
</dbReference>
<evidence type="ECO:0000256" key="1">
    <source>
        <dbReference type="ARBA" id="ARBA00022737"/>
    </source>
</evidence>
<dbReference type="OrthoDB" id="6116165at2759"/>
<comment type="caution">
    <text evidence="3">Lacks conserved residue(s) required for the propagation of feature annotation.</text>
</comment>
<feature type="domain" description="CUB" evidence="4">
    <location>
        <begin position="76"/>
        <end position="215"/>
    </location>
</feature>
<dbReference type="Gene3D" id="2.60.120.290">
    <property type="entry name" value="Spermadhesin, CUB domain"/>
    <property type="match status" value="3"/>
</dbReference>